<keyword evidence="3" id="KW-1185">Reference proteome</keyword>
<proteinExistence type="predicted"/>
<sequence length="1108" mass="124701">MDDLGAPNDSLNQSPNASLLFSPKHFLKMRRPERFSDTVSSAVPALDRAMLEYHLSTLTNRNEELLFEEFSKALLQRTVCPNLLPHTGPSGGGDSKVDSETYPVAPLLALSWYVGKPDKASTERWAFAFSAKEDWRPKVRSDIGKVVATQRGYSKAFFVSNQFIRDKVRAEVEDALAREHGIDVRIFDRTWILDQVFDNKLELIAIDRLQIKTELRQQERKGPRDTERQQEFDSVEREISAAIQEGRQSLALVDNGLLSADLARCMERPRQDVEGLYARAERLANEYGTAHQQLLCAYEHAWTSYWWYEDYNSFLQQYDEVERRAHGSQNPYELELWSNLFSCLNVIAQSQAFADQVDTKPRAKLLLESLLTVAQQDDRPSAALHAQSLAVLVQLLTAKPGEHDDLLGRLADVVEKAEGLIGYPFEPLSKIVTELGAIFGELPGYQRLFEETVAASTRRAGDVSGARMMVPRGTQQLDSGHAYDAIRMFGRVMGKLFKHESREDAVHALYLCSHAYERVGLLWAARGTAVAAASIATNDYWTYESLTPQQAACYNRIKWMELRLGRLGPMLAWHEVDHLIRGVLNDRGCTIKWVTQDDMFDPIAGMLLLKANLETLRALTQLPEVLDSTGLPMAAVALLFALGHEDEVPSALIGEEADEEDRRNFFRMWRDQPAKGDLPPAPKIDLAQTIRLESSVAGCSIDVTCRNESPFIELGESLLACLEALLATAMSDRIIAREPSVKVKIKAGEFAESPFTFNAGDVDGRPSVEIRCRPFSPHKLSIDEQTKLKDRLFEVVAHILARAFLLQNAEALLTRLFRDDLAPQRALDFTTSFVVVGNVLGHDAKTNLDQRIDPKATNYPLLRTEVWDKVDRHASPPEQNMTDLKPAPADSEVPPEVGDLDHVSHREIRTVSLIREAIWNEAEWRGVVFATAPDPSVPPILALLFENADAGLKIFRGWHDELGDVDEGDRLRIAILRNIRRDKPHWYRIVIGSDPASDLVADGVKNIMIVSRIHTMTPDSSENLERFIAAYEKAGKYILSQAKLNRGQIHWAAKNEIEKKRIVIREAWEVGPHDPDSVGIRLDDDPIIPQGVEDPPVVRTLERIRQAR</sequence>
<dbReference type="RefSeq" id="WP_047251585.1">
    <property type="nucleotide sequence ID" value="NZ_CP011367.1"/>
</dbReference>
<name>A0A0G3G3L3_9GAMM</name>
<evidence type="ECO:0000313" key="2">
    <source>
        <dbReference type="EMBL" id="AKJ95798.1"/>
    </source>
</evidence>
<organism evidence="2 3">
    <name type="scientific">Thioalkalivibrio versutus</name>
    <dbReference type="NCBI Taxonomy" id="106634"/>
    <lineage>
        <taxon>Bacteria</taxon>
        <taxon>Pseudomonadati</taxon>
        <taxon>Pseudomonadota</taxon>
        <taxon>Gammaproteobacteria</taxon>
        <taxon>Chromatiales</taxon>
        <taxon>Ectothiorhodospiraceae</taxon>
        <taxon>Thioalkalivibrio</taxon>
    </lineage>
</organism>
<evidence type="ECO:0000256" key="1">
    <source>
        <dbReference type="SAM" id="MobiDB-lite"/>
    </source>
</evidence>
<dbReference type="KEGG" id="tvr:TVD_10710"/>
<gene>
    <name evidence="2" type="ORF">TVD_10710</name>
</gene>
<dbReference type="OrthoDB" id="7437075at2"/>
<protein>
    <submittedName>
        <fullName evidence="2">Uncharacterized protein</fullName>
    </submittedName>
</protein>
<reference evidence="2 3" key="1">
    <citation type="submission" date="2015-04" db="EMBL/GenBank/DDBJ databases">
        <title>Complete Sequence for the Genome of the Thioalkalivibrio versutus D301.</title>
        <authorList>
            <person name="Mu T."/>
            <person name="Zhou J."/>
            <person name="Xu X."/>
        </authorList>
    </citation>
    <scope>NUCLEOTIDE SEQUENCE [LARGE SCALE GENOMIC DNA]</scope>
    <source>
        <strain evidence="2 3">D301</strain>
    </source>
</reference>
<dbReference type="PATRIC" id="fig|106634.4.peg.2184"/>
<dbReference type="AlphaFoldDB" id="A0A0G3G3L3"/>
<dbReference type="Proteomes" id="UP000064201">
    <property type="component" value="Chromosome"/>
</dbReference>
<accession>A0A0G3G3L3</accession>
<feature type="region of interest" description="Disordered" evidence="1">
    <location>
        <begin position="873"/>
        <end position="898"/>
    </location>
</feature>
<evidence type="ECO:0000313" key="3">
    <source>
        <dbReference type="Proteomes" id="UP000064201"/>
    </source>
</evidence>
<dbReference type="EMBL" id="CP011367">
    <property type="protein sequence ID" value="AKJ95798.1"/>
    <property type="molecule type" value="Genomic_DNA"/>
</dbReference>